<accession>A0A8H7TL26</accession>
<feature type="compositionally biased region" description="Polar residues" evidence="1">
    <location>
        <begin position="449"/>
        <end position="484"/>
    </location>
</feature>
<feature type="compositionally biased region" description="Polar residues" evidence="1">
    <location>
        <begin position="625"/>
        <end position="637"/>
    </location>
</feature>
<feature type="compositionally biased region" description="Pro residues" evidence="1">
    <location>
        <begin position="846"/>
        <end position="864"/>
    </location>
</feature>
<feature type="compositionally biased region" description="Polar residues" evidence="1">
    <location>
        <begin position="740"/>
        <end position="762"/>
    </location>
</feature>
<dbReference type="EMBL" id="JAFJYH010000066">
    <property type="protein sequence ID" value="KAG4421381.1"/>
    <property type="molecule type" value="Genomic_DNA"/>
</dbReference>
<sequence>MPFDFDTYQSKCENLTPEQLHREWENYTRQISGGATSTATAVLFSPLTAGISLVGLGLSAPRIHNARKKRAIIEAKLQAHGQTHNTRKRDVIAPMAISGTIGGLTLGLAGPGADLIAGEAVGKGAEYAAAQIYGPILKRFLSVALDATGAVIEHTHDEHSKHKADQRMNVQYQNFQKQFIQEQAAQADPWLQHPVSPIMERRPATLQSSISSANFDCKSSITDFPMDVFELPAELVNAAVPDDDAVPATPSMEDEILILKARILQMEIEKRGGVIDIAPAHKSQPEDQVESQSFLQDTRSSRSASVALEGSAEHKVARDDTDAVIDSSNVQEQNSRSSPVASIVVEEPTEYQTAQIEIEVATETVYDFEPLSFYPPPPASPAPPPSSLPQVPPLQTTVQEITTLSAQLSLETTPTSQGRNTMPSNVTISAPSTNHNDSNPAPVNVMPIRQQSTPLPSQAEPQQSAPRHASLTPNYQTQYSTPEQHQPPLPSRPQSQIFQNTSGTQQGYPAPPPSHVQEHPPQPLESCQTQYTPQGHGASTSYNPQTYALQSSSLPEQQTQVPQSRPQSVYQPLSFQSSHNTAPFQQQQQQQQQNYPPPPPSPNPQTQRPAPPPRPQSVYQPQYAPHSQNTAAISYPQQPAPPRPQSVYQPQYAPPAQSAAPPMQQQQQAPSLRPQSVYQPLQFTPAQAPQAQPQQNYQNYAQPQPTKPTSSIQRQDSGYYSIPPSRHSSSFSTTSFTPSNYASSPQILSPQPTGMLSPQVTGSVYHGRSASVSTMGSPMTPQSIQQQQPYFPPPPGTPAPPMQNDYFGSKVAGYNPAANQQSQNTTQHQGQGYGTQGPSQGWQWGMPPPQPNYGAPPPIPQPWK</sequence>
<feature type="compositionally biased region" description="Low complexity" evidence="1">
    <location>
        <begin position="685"/>
        <end position="704"/>
    </location>
</feature>
<feature type="compositionally biased region" description="Polar residues" evidence="1">
    <location>
        <begin position="492"/>
        <end position="507"/>
    </location>
</feature>
<dbReference type="Proteomes" id="UP000664132">
    <property type="component" value="Unassembled WGS sequence"/>
</dbReference>
<feature type="compositionally biased region" description="Polar residues" evidence="1">
    <location>
        <begin position="770"/>
        <end position="780"/>
    </location>
</feature>
<evidence type="ECO:0000256" key="1">
    <source>
        <dbReference type="SAM" id="MobiDB-lite"/>
    </source>
</evidence>
<evidence type="ECO:0000313" key="2">
    <source>
        <dbReference type="EMBL" id="KAG4421381.1"/>
    </source>
</evidence>
<feature type="compositionally biased region" description="Polar residues" evidence="1">
    <location>
        <begin position="290"/>
        <end position="304"/>
    </location>
</feature>
<protein>
    <submittedName>
        <fullName evidence="2">Uncharacterized protein</fullName>
    </submittedName>
</protein>
<dbReference type="OrthoDB" id="5394233at2759"/>
<feature type="compositionally biased region" description="Pro residues" evidence="1">
    <location>
        <begin position="595"/>
        <end position="615"/>
    </location>
</feature>
<keyword evidence="3" id="KW-1185">Reference proteome</keyword>
<feature type="compositionally biased region" description="Low complexity" evidence="1">
    <location>
        <begin position="581"/>
        <end position="594"/>
    </location>
</feature>
<feature type="compositionally biased region" description="Low complexity" evidence="1">
    <location>
        <begin position="721"/>
        <end position="739"/>
    </location>
</feature>
<feature type="compositionally biased region" description="Basic and acidic residues" evidence="1">
    <location>
        <begin position="311"/>
        <end position="321"/>
    </location>
</feature>
<feature type="region of interest" description="Disordered" evidence="1">
    <location>
        <begin position="410"/>
        <end position="864"/>
    </location>
</feature>
<proteinExistence type="predicted"/>
<name>A0A8H7TL26_9HELO</name>
<evidence type="ECO:0000313" key="3">
    <source>
        <dbReference type="Proteomes" id="UP000664132"/>
    </source>
</evidence>
<feature type="compositionally biased region" description="Polar residues" evidence="1">
    <location>
        <begin position="707"/>
        <end position="718"/>
    </location>
</feature>
<feature type="compositionally biased region" description="Polar residues" evidence="1">
    <location>
        <begin position="525"/>
        <end position="580"/>
    </location>
</feature>
<dbReference type="AlphaFoldDB" id="A0A8H7TL26"/>
<feature type="compositionally biased region" description="Pro residues" evidence="1">
    <location>
        <begin position="790"/>
        <end position="801"/>
    </location>
</feature>
<feature type="compositionally biased region" description="Low complexity" evidence="1">
    <location>
        <begin position="819"/>
        <end position="845"/>
    </location>
</feature>
<reference evidence="2" key="1">
    <citation type="submission" date="2021-02" db="EMBL/GenBank/DDBJ databases">
        <title>Genome sequence Cadophora malorum strain M34.</title>
        <authorList>
            <person name="Stefanovic E."/>
            <person name="Vu D."/>
            <person name="Scully C."/>
            <person name="Dijksterhuis J."/>
            <person name="Roader J."/>
            <person name="Houbraken J."/>
        </authorList>
    </citation>
    <scope>NUCLEOTIDE SEQUENCE</scope>
    <source>
        <strain evidence="2">M34</strain>
    </source>
</reference>
<organism evidence="2 3">
    <name type="scientific">Cadophora malorum</name>
    <dbReference type="NCBI Taxonomy" id="108018"/>
    <lineage>
        <taxon>Eukaryota</taxon>
        <taxon>Fungi</taxon>
        <taxon>Dikarya</taxon>
        <taxon>Ascomycota</taxon>
        <taxon>Pezizomycotina</taxon>
        <taxon>Leotiomycetes</taxon>
        <taxon>Helotiales</taxon>
        <taxon>Ploettnerulaceae</taxon>
        <taxon>Cadophora</taxon>
    </lineage>
</organism>
<comment type="caution">
    <text evidence="2">The sequence shown here is derived from an EMBL/GenBank/DDBJ whole genome shotgun (WGS) entry which is preliminary data.</text>
</comment>
<feature type="compositionally biased region" description="Polar residues" evidence="1">
    <location>
        <begin position="410"/>
        <end position="441"/>
    </location>
</feature>
<feature type="compositionally biased region" description="Polar residues" evidence="1">
    <location>
        <begin position="326"/>
        <end position="340"/>
    </location>
</feature>
<feature type="region of interest" description="Disordered" evidence="1">
    <location>
        <begin position="369"/>
        <end position="392"/>
    </location>
</feature>
<feature type="compositionally biased region" description="Low complexity" evidence="1">
    <location>
        <begin position="645"/>
        <end position="676"/>
    </location>
</feature>
<gene>
    <name evidence="2" type="ORF">IFR04_005440</name>
</gene>
<feature type="compositionally biased region" description="Pro residues" evidence="1">
    <location>
        <begin position="373"/>
        <end position="392"/>
    </location>
</feature>
<feature type="region of interest" description="Disordered" evidence="1">
    <location>
        <begin position="280"/>
        <end position="343"/>
    </location>
</feature>